<feature type="compositionally biased region" description="Low complexity" evidence="1">
    <location>
        <begin position="319"/>
        <end position="346"/>
    </location>
</feature>
<dbReference type="Gene3D" id="3.40.50.1000">
    <property type="entry name" value="HAD superfamily/HAD-like"/>
    <property type="match status" value="1"/>
</dbReference>
<comment type="caution">
    <text evidence="2">The sequence shown here is derived from an EMBL/GenBank/DDBJ whole genome shotgun (WGS) entry which is preliminary data.</text>
</comment>
<feature type="compositionally biased region" description="Low complexity" evidence="1">
    <location>
        <begin position="235"/>
        <end position="244"/>
    </location>
</feature>
<evidence type="ECO:0000313" key="3">
    <source>
        <dbReference type="Proteomes" id="UP000815325"/>
    </source>
</evidence>
<evidence type="ECO:0008006" key="4">
    <source>
        <dbReference type="Google" id="ProtNLM"/>
    </source>
</evidence>
<organism evidence="2 3">
    <name type="scientific">Dunaliella salina</name>
    <name type="common">Green alga</name>
    <name type="synonym">Protococcus salinus</name>
    <dbReference type="NCBI Taxonomy" id="3046"/>
    <lineage>
        <taxon>Eukaryota</taxon>
        <taxon>Viridiplantae</taxon>
        <taxon>Chlorophyta</taxon>
        <taxon>core chlorophytes</taxon>
        <taxon>Chlorophyceae</taxon>
        <taxon>CS clade</taxon>
        <taxon>Chlamydomonadales</taxon>
        <taxon>Dunaliellaceae</taxon>
        <taxon>Dunaliella</taxon>
    </lineage>
</organism>
<dbReference type="Proteomes" id="UP000815325">
    <property type="component" value="Unassembled WGS sequence"/>
</dbReference>
<feature type="compositionally biased region" description="Basic and acidic residues" evidence="1">
    <location>
        <begin position="307"/>
        <end position="318"/>
    </location>
</feature>
<protein>
    <recommendedName>
        <fullName evidence="4">FCP1 homology domain-containing protein</fullName>
    </recommendedName>
</protein>
<sequence length="402" mass="43659">MHQLNSWQGQAGWQAQQGSPAWELPNMPWPGSSPETWQGHPPFAHQQAFTGPPLHHAMPQPFPLYPPHGQQHHWEQPAMQGGRHGQSCGRGQPHGRGQPYGRGQPFRGRGRGNPVVAALIATYADPYAKTKYDECDPQVVEGLWGFPEPAGSAAASGAAASSKAGTAGTAAATQTKPSTPAAHPAQGGQGHDAGAAHPPSNKATLQGDGMLVPEAAATAAAAHPLSNKPRLQGDGVPVVAGAEAPAERLQPGTDAGLDGTQQLQQVQQGVQQEEVQQREQQDRQQQQHIRPEQDGETNEGNRKRRRDGVQEHEVHEEQQQQQQQQQHEEQQQQQLARGEQPQQQQQRTEAELEAYRARRSLPILLFDLNGTLTSHTSQRNAAGTNYPRPHVALLARLAKKFR</sequence>
<reference evidence="2" key="1">
    <citation type="submission" date="2017-08" db="EMBL/GenBank/DDBJ databases">
        <authorList>
            <person name="Polle J.E."/>
            <person name="Barry K."/>
            <person name="Cushman J."/>
            <person name="Schmutz J."/>
            <person name="Tran D."/>
            <person name="Hathwaick L.T."/>
            <person name="Yim W.C."/>
            <person name="Jenkins J."/>
            <person name="Mckie-Krisberg Z.M."/>
            <person name="Prochnik S."/>
            <person name="Lindquist E."/>
            <person name="Dockter R.B."/>
            <person name="Adam C."/>
            <person name="Molina H."/>
            <person name="Bunkerborg J."/>
            <person name="Jin E."/>
            <person name="Buchheim M."/>
            <person name="Magnuson J."/>
        </authorList>
    </citation>
    <scope>NUCLEOTIDE SEQUENCE</scope>
    <source>
        <strain evidence="2">CCAP 19/18</strain>
    </source>
</reference>
<name>A0ABQ7G2B2_DUNSA</name>
<feature type="compositionally biased region" description="Low complexity" evidence="1">
    <location>
        <begin position="7"/>
        <end position="18"/>
    </location>
</feature>
<feature type="region of interest" description="Disordered" evidence="1">
    <location>
        <begin position="165"/>
        <end position="351"/>
    </location>
</feature>
<feature type="region of interest" description="Disordered" evidence="1">
    <location>
        <begin position="1"/>
        <end position="111"/>
    </location>
</feature>
<proteinExistence type="predicted"/>
<dbReference type="InterPro" id="IPR023214">
    <property type="entry name" value="HAD_sf"/>
</dbReference>
<feature type="compositionally biased region" description="Low complexity" evidence="1">
    <location>
        <begin position="261"/>
        <end position="274"/>
    </location>
</feature>
<feature type="compositionally biased region" description="Low complexity" evidence="1">
    <location>
        <begin position="180"/>
        <end position="199"/>
    </location>
</feature>
<dbReference type="EMBL" id="MU070254">
    <property type="protein sequence ID" value="KAF5828734.1"/>
    <property type="molecule type" value="Genomic_DNA"/>
</dbReference>
<evidence type="ECO:0000313" key="2">
    <source>
        <dbReference type="EMBL" id="KAF5828734.1"/>
    </source>
</evidence>
<evidence type="ECO:0000256" key="1">
    <source>
        <dbReference type="SAM" id="MobiDB-lite"/>
    </source>
</evidence>
<gene>
    <name evidence="2" type="ORF">DUNSADRAFT_17145</name>
</gene>
<accession>A0ABQ7G2B2</accession>
<keyword evidence="3" id="KW-1185">Reference proteome</keyword>